<name>A0A556N6S8_9FLAO</name>
<organism evidence="7 8">
    <name type="scientific">Fluviicola chungangensis</name>
    <dbReference type="NCBI Taxonomy" id="2597671"/>
    <lineage>
        <taxon>Bacteria</taxon>
        <taxon>Pseudomonadati</taxon>
        <taxon>Bacteroidota</taxon>
        <taxon>Flavobacteriia</taxon>
        <taxon>Flavobacteriales</taxon>
        <taxon>Crocinitomicaceae</taxon>
        <taxon>Fluviicola</taxon>
    </lineage>
</organism>
<dbReference type="InterPro" id="IPR036188">
    <property type="entry name" value="FAD/NAD-bd_sf"/>
</dbReference>
<comment type="caution">
    <text evidence="7">The sequence shown here is derived from an EMBL/GenBank/DDBJ whole genome shotgun (WGS) entry which is preliminary data.</text>
</comment>
<dbReference type="EMBL" id="VLPL01000001">
    <property type="protein sequence ID" value="TSJ47783.1"/>
    <property type="molecule type" value="Genomic_DNA"/>
</dbReference>
<dbReference type="OrthoDB" id="9789960at2"/>
<dbReference type="AlphaFoldDB" id="A0A556N6S8"/>
<keyword evidence="2" id="KW-0732">Signal</keyword>
<keyword evidence="8" id="KW-1185">Reference proteome</keyword>
<keyword evidence="1" id="KW-0285">Flavoprotein</keyword>
<dbReference type="SUPFAM" id="SSF51905">
    <property type="entry name" value="FAD/NAD(P)-binding domain"/>
    <property type="match status" value="1"/>
</dbReference>
<sequence length="576" mass="65384">MRGINPKQHYDVVIIGGGISGLTSAALFSKAGISCCVIEMDNRPGGYLAGFRRHDFRFDSAIHWLNNCGPNGLVTKIFKIIGDDYPKCREQKNIRRFVSKDFDYMVTNNPDELKEQWIREFPHEKKGIIRFFRDAKRIGKSFDRYSNLSRTMNSMTWYEYPIHGLRMLGFALPFIPHVRYTGEEKLKKGLNRYFTDEKLHRVFCSEPDVLSCLIPISWAYINDFQLPPEGGSQSFPEWLMHATETMGGEIFFKSKVSQVIVEENVAKGVKFDHRGTEHAVSGKYIIAACDAETLFEKMLPGKSVPDKMKDRLKDAPLYASAITIALGIDCPAEELGLGEEIIFLADTSVSRDDLGQGDPHLSGIHILASTVRDKSLALPEHGTITLFIPAWMENNNFWGCEIDEHGNYLRGEAYNRIKDEYANILIDRVAEKLIPNLRKHILYCDVATPITHHRYTGNKNGTMMAQKPGKENYQGKVASYITPVNNLFLSGHWADLGGGIPIAIKSSINTTLLVLQKEDKKRFKLLSRYMDGKIEADELKNSDLLVKYDNSWIKDPTPAQKKMKRREEDQSSSQVI</sequence>
<evidence type="ECO:0000256" key="6">
    <source>
        <dbReference type="SAM" id="MobiDB-lite"/>
    </source>
</evidence>
<evidence type="ECO:0000256" key="2">
    <source>
        <dbReference type="ARBA" id="ARBA00022729"/>
    </source>
</evidence>
<keyword evidence="4" id="KW-0521">NADP</keyword>
<keyword evidence="5" id="KW-0520">NAD</keyword>
<dbReference type="InterPro" id="IPR052206">
    <property type="entry name" value="Retinol_saturase"/>
</dbReference>
<dbReference type="PANTHER" id="PTHR46091:SF3">
    <property type="entry name" value="AMINE OXIDASE DOMAIN-CONTAINING PROTEIN"/>
    <property type="match status" value="1"/>
</dbReference>
<proteinExistence type="predicted"/>
<evidence type="ECO:0000256" key="1">
    <source>
        <dbReference type="ARBA" id="ARBA00022630"/>
    </source>
</evidence>
<dbReference type="Gene3D" id="3.50.50.60">
    <property type="entry name" value="FAD/NAD(P)-binding domain"/>
    <property type="match status" value="2"/>
</dbReference>
<evidence type="ECO:0000256" key="4">
    <source>
        <dbReference type="ARBA" id="ARBA00022857"/>
    </source>
</evidence>
<dbReference type="Pfam" id="PF13450">
    <property type="entry name" value="NAD_binding_8"/>
    <property type="match status" value="1"/>
</dbReference>
<dbReference type="RefSeq" id="WP_144331318.1">
    <property type="nucleotide sequence ID" value="NZ_VLPL01000001.1"/>
</dbReference>
<reference evidence="7 8" key="1">
    <citation type="submission" date="2019-07" db="EMBL/GenBank/DDBJ databases">
        <authorList>
            <person name="Huq M.A."/>
        </authorList>
    </citation>
    <scope>NUCLEOTIDE SEQUENCE [LARGE SCALE GENOMIC DNA]</scope>
    <source>
        <strain evidence="7 8">MAH-3</strain>
    </source>
</reference>
<accession>A0A556N6S8</accession>
<evidence type="ECO:0000313" key="8">
    <source>
        <dbReference type="Proteomes" id="UP000316008"/>
    </source>
</evidence>
<keyword evidence="3" id="KW-0274">FAD</keyword>
<gene>
    <name evidence="7" type="ORF">FO442_01250</name>
</gene>
<feature type="region of interest" description="Disordered" evidence="6">
    <location>
        <begin position="554"/>
        <end position="576"/>
    </location>
</feature>
<dbReference type="PANTHER" id="PTHR46091">
    <property type="entry name" value="BLR7054 PROTEIN"/>
    <property type="match status" value="1"/>
</dbReference>
<evidence type="ECO:0000256" key="3">
    <source>
        <dbReference type="ARBA" id="ARBA00022827"/>
    </source>
</evidence>
<protein>
    <submittedName>
        <fullName evidence="7">NAD(P)/FAD-dependent oxidoreductase</fullName>
    </submittedName>
</protein>
<dbReference type="Proteomes" id="UP000316008">
    <property type="component" value="Unassembled WGS sequence"/>
</dbReference>
<evidence type="ECO:0000256" key="5">
    <source>
        <dbReference type="ARBA" id="ARBA00023027"/>
    </source>
</evidence>
<evidence type="ECO:0000313" key="7">
    <source>
        <dbReference type="EMBL" id="TSJ47783.1"/>
    </source>
</evidence>